<comment type="caution">
    <text evidence="3">The sequence shown here is derived from an EMBL/GenBank/DDBJ whole genome shotgun (WGS) entry which is preliminary data.</text>
</comment>
<name>A0A9D1R546_9FIRM</name>
<dbReference type="InterPro" id="IPR036986">
    <property type="entry name" value="S4_RNA-bd_sf"/>
</dbReference>
<accession>A0A9D1R546</accession>
<dbReference type="EMBL" id="DXGH01000055">
    <property type="protein sequence ID" value="HIW81876.1"/>
    <property type="molecule type" value="Genomic_DNA"/>
</dbReference>
<keyword evidence="1" id="KW-0694">RNA-binding</keyword>
<dbReference type="SUPFAM" id="SSF55174">
    <property type="entry name" value="Alpha-L RNA-binding motif"/>
    <property type="match status" value="1"/>
</dbReference>
<dbReference type="Gene3D" id="3.10.290.10">
    <property type="entry name" value="RNA-binding S4 domain"/>
    <property type="match status" value="1"/>
</dbReference>
<organism evidence="3 4">
    <name type="scientific">Candidatus Acetatifactor stercoripullorum</name>
    <dbReference type="NCBI Taxonomy" id="2838414"/>
    <lineage>
        <taxon>Bacteria</taxon>
        <taxon>Bacillati</taxon>
        <taxon>Bacillota</taxon>
        <taxon>Clostridia</taxon>
        <taxon>Lachnospirales</taxon>
        <taxon>Lachnospiraceae</taxon>
        <taxon>Acetatifactor</taxon>
    </lineage>
</organism>
<dbReference type="AlphaFoldDB" id="A0A9D1R546"/>
<evidence type="ECO:0000313" key="3">
    <source>
        <dbReference type="EMBL" id="HIW81876.1"/>
    </source>
</evidence>
<feature type="domain" description="RNA-binding S4" evidence="2">
    <location>
        <begin position="179"/>
        <end position="236"/>
    </location>
</feature>
<dbReference type="InterPro" id="IPR012677">
    <property type="entry name" value="Nucleotide-bd_a/b_plait_sf"/>
</dbReference>
<dbReference type="Proteomes" id="UP000824265">
    <property type="component" value="Unassembled WGS sequence"/>
</dbReference>
<dbReference type="GO" id="GO:0003723">
    <property type="term" value="F:RNA binding"/>
    <property type="evidence" value="ECO:0007669"/>
    <property type="project" value="UniProtKB-KW"/>
</dbReference>
<dbReference type="CDD" id="cd00165">
    <property type="entry name" value="S4"/>
    <property type="match status" value="1"/>
</dbReference>
<dbReference type="PROSITE" id="PS50889">
    <property type="entry name" value="S4"/>
    <property type="match status" value="1"/>
</dbReference>
<dbReference type="Gene3D" id="3.30.70.330">
    <property type="match status" value="1"/>
</dbReference>
<sequence length="255" mass="28854">MQENEKDIQKLNNRLRELAEKSFQQNLFTFTGFLGLSEQDAFFRLERELSYAGCTLFGGRENAERRMLRFGSPQEFGYDVPFPIVCIHIRPVAAKFADSLSHRDFLGALMNLGIERSTLGDIMAGDKEAYLFCADSMGDYICEQLAQVRHTSVTCTITENFEEIPTEEPVRQRIQVSSPRVDALLAKVYNKSRSDCLELFRAGRVFVDGRLCESNSRLLKGGETVNARGFGKFVYTGQTGETRKGKLNVEVAVFR</sequence>
<dbReference type="Pfam" id="PF17774">
    <property type="entry name" value="YlmH_RBD"/>
    <property type="match status" value="1"/>
</dbReference>
<dbReference type="SMART" id="SM00363">
    <property type="entry name" value="S4"/>
    <property type="match status" value="1"/>
</dbReference>
<dbReference type="InterPro" id="IPR040591">
    <property type="entry name" value="RqcP2_RBD"/>
</dbReference>
<evidence type="ECO:0000256" key="1">
    <source>
        <dbReference type="PROSITE-ProRule" id="PRU00182"/>
    </source>
</evidence>
<proteinExistence type="predicted"/>
<gene>
    <name evidence="3" type="ORF">H9742_10255</name>
</gene>
<protein>
    <recommendedName>
        <fullName evidence="2">RNA-binding S4 domain-containing protein</fullName>
    </recommendedName>
</protein>
<evidence type="ECO:0000259" key="2">
    <source>
        <dbReference type="SMART" id="SM00363"/>
    </source>
</evidence>
<reference evidence="3" key="1">
    <citation type="journal article" date="2021" name="PeerJ">
        <title>Extensive microbial diversity within the chicken gut microbiome revealed by metagenomics and culture.</title>
        <authorList>
            <person name="Gilroy R."/>
            <person name="Ravi A."/>
            <person name="Getino M."/>
            <person name="Pursley I."/>
            <person name="Horton D.L."/>
            <person name="Alikhan N.F."/>
            <person name="Baker D."/>
            <person name="Gharbi K."/>
            <person name="Hall N."/>
            <person name="Watson M."/>
            <person name="Adriaenssens E.M."/>
            <person name="Foster-Nyarko E."/>
            <person name="Jarju S."/>
            <person name="Secka A."/>
            <person name="Antonio M."/>
            <person name="Oren A."/>
            <person name="Chaudhuri R.R."/>
            <person name="La Ragione R."/>
            <person name="Hildebrand F."/>
            <person name="Pallen M.J."/>
        </authorList>
    </citation>
    <scope>NUCLEOTIDE SEQUENCE</scope>
    <source>
        <strain evidence="3">CHK195-6426</strain>
    </source>
</reference>
<reference evidence="3" key="2">
    <citation type="submission" date="2021-04" db="EMBL/GenBank/DDBJ databases">
        <authorList>
            <person name="Gilroy R."/>
        </authorList>
    </citation>
    <scope>NUCLEOTIDE SEQUENCE</scope>
    <source>
        <strain evidence="3">CHK195-6426</strain>
    </source>
</reference>
<evidence type="ECO:0000313" key="4">
    <source>
        <dbReference type="Proteomes" id="UP000824265"/>
    </source>
</evidence>
<dbReference type="InterPro" id="IPR002942">
    <property type="entry name" value="S4_RNA-bd"/>
</dbReference>